<comment type="subcellular location">
    <subcellularLocation>
        <location evidence="1">Endoplasmic reticulum</location>
    </subcellularLocation>
</comment>
<dbReference type="VEuPathDB" id="VectorBase:GBRI025490"/>
<protein>
    <recommendedName>
        <fullName evidence="11">LDLR chaperone boca</fullName>
    </recommendedName>
</protein>
<comment type="similarity">
    <text evidence="2">Belongs to the MESD family.</text>
</comment>
<reference evidence="10" key="1">
    <citation type="submission" date="2014-03" db="EMBL/GenBank/DDBJ databases">
        <authorList>
            <person name="Aksoy S."/>
            <person name="Warren W."/>
            <person name="Wilson R.K."/>
        </authorList>
    </citation>
    <scope>NUCLEOTIDE SEQUENCE [LARGE SCALE GENOMIC DNA]</scope>
    <source>
        <strain evidence="10">IAEA</strain>
    </source>
</reference>
<name>A0A1A9WMW4_9MUSC</name>
<evidence type="ECO:0000256" key="6">
    <source>
        <dbReference type="ARBA" id="ARBA00023186"/>
    </source>
</evidence>
<keyword evidence="3" id="KW-0879">Wnt signaling pathway</keyword>
<accession>A0A1A9WMW4</accession>
<feature type="signal peptide" evidence="8">
    <location>
        <begin position="1"/>
        <end position="18"/>
    </location>
</feature>
<dbReference type="Pfam" id="PF10185">
    <property type="entry name" value="Mesd"/>
    <property type="match status" value="1"/>
</dbReference>
<keyword evidence="4 8" id="KW-0732">Signal</keyword>
<feature type="compositionally biased region" description="Acidic residues" evidence="7">
    <location>
        <begin position="48"/>
        <end position="60"/>
    </location>
</feature>
<dbReference type="AlphaFoldDB" id="A0A1A9WMW4"/>
<dbReference type="GO" id="GO:0016055">
    <property type="term" value="P:Wnt signaling pathway"/>
    <property type="evidence" value="ECO:0007669"/>
    <property type="project" value="UniProtKB-KW"/>
</dbReference>
<evidence type="ECO:0000256" key="7">
    <source>
        <dbReference type="SAM" id="MobiDB-lite"/>
    </source>
</evidence>
<feature type="region of interest" description="Disordered" evidence="7">
    <location>
        <begin position="48"/>
        <end position="79"/>
    </location>
</feature>
<proteinExistence type="inferred from homology"/>
<dbReference type="Gene3D" id="6.10.250.640">
    <property type="match status" value="1"/>
</dbReference>
<evidence type="ECO:0000256" key="8">
    <source>
        <dbReference type="SAM" id="SignalP"/>
    </source>
</evidence>
<dbReference type="Proteomes" id="UP000091820">
    <property type="component" value="Unassembled WGS sequence"/>
</dbReference>
<dbReference type="FunFam" id="3.30.70.260:FF:000031">
    <property type="entry name" value="LDLR chaperone MESD"/>
    <property type="match status" value="1"/>
</dbReference>
<dbReference type="InterPro" id="IPR019330">
    <property type="entry name" value="MESD"/>
</dbReference>
<dbReference type="GO" id="GO:0005783">
    <property type="term" value="C:endoplasmic reticulum"/>
    <property type="evidence" value="ECO:0007669"/>
    <property type="project" value="UniProtKB-SubCell"/>
</dbReference>
<reference evidence="9" key="2">
    <citation type="submission" date="2020-05" db="UniProtKB">
        <authorList>
            <consortium name="EnsemblMetazoa"/>
        </authorList>
    </citation>
    <scope>IDENTIFICATION</scope>
    <source>
        <strain evidence="9">IAEA</strain>
    </source>
</reference>
<dbReference type="STRING" id="37001.A0A1A9WMW4"/>
<dbReference type="EnsemblMetazoa" id="GBRI025490-RA">
    <property type="protein sequence ID" value="GBRI025490-PA"/>
    <property type="gene ID" value="GBRI025490"/>
</dbReference>
<evidence type="ECO:0000256" key="4">
    <source>
        <dbReference type="ARBA" id="ARBA00022729"/>
    </source>
</evidence>
<evidence type="ECO:0000313" key="9">
    <source>
        <dbReference type="EnsemblMetazoa" id="GBRI025490-PA"/>
    </source>
</evidence>
<feature type="chain" id="PRO_5008400478" description="LDLR chaperone boca" evidence="8">
    <location>
        <begin position="19"/>
        <end position="183"/>
    </location>
</feature>
<keyword evidence="10" id="KW-1185">Reference proteome</keyword>
<dbReference type="Gene3D" id="3.30.70.260">
    <property type="match status" value="1"/>
</dbReference>
<organism evidence="9 10">
    <name type="scientific">Glossina brevipalpis</name>
    <dbReference type="NCBI Taxonomy" id="37001"/>
    <lineage>
        <taxon>Eukaryota</taxon>
        <taxon>Metazoa</taxon>
        <taxon>Ecdysozoa</taxon>
        <taxon>Arthropoda</taxon>
        <taxon>Hexapoda</taxon>
        <taxon>Insecta</taxon>
        <taxon>Pterygota</taxon>
        <taxon>Neoptera</taxon>
        <taxon>Endopterygota</taxon>
        <taxon>Diptera</taxon>
        <taxon>Brachycera</taxon>
        <taxon>Muscomorpha</taxon>
        <taxon>Hippoboscoidea</taxon>
        <taxon>Glossinidae</taxon>
        <taxon>Glossina</taxon>
    </lineage>
</organism>
<keyword evidence="5" id="KW-0256">Endoplasmic reticulum</keyword>
<evidence type="ECO:0000256" key="3">
    <source>
        <dbReference type="ARBA" id="ARBA00022687"/>
    </source>
</evidence>
<evidence type="ECO:0008006" key="11">
    <source>
        <dbReference type="Google" id="ProtNLM"/>
    </source>
</evidence>
<evidence type="ECO:0000256" key="2">
    <source>
        <dbReference type="ARBA" id="ARBA00011068"/>
    </source>
</evidence>
<dbReference type="GO" id="GO:0006457">
    <property type="term" value="P:protein folding"/>
    <property type="evidence" value="ECO:0007669"/>
    <property type="project" value="InterPro"/>
</dbReference>
<sequence length="183" mass="21624">MLIIYFMFILALSPITYSKKFKENEKPDWAKKDLRDFSDADMERLLEQWEEDEEPLEPDELPEHLRAPPPLDLSKLNTDNPEELLKSSKKGRTLMTFVSVTGNPTKEEAETITKLWQTSLWNNHIQAERYMVDDDRAIFLFKDGSQAWEAKDFLIQQERCKYVQIENKEYAGTFEKNAQKQEL</sequence>
<evidence type="ECO:0000313" key="10">
    <source>
        <dbReference type="Proteomes" id="UP000091820"/>
    </source>
</evidence>
<evidence type="ECO:0000256" key="1">
    <source>
        <dbReference type="ARBA" id="ARBA00004240"/>
    </source>
</evidence>
<evidence type="ECO:0000256" key="5">
    <source>
        <dbReference type="ARBA" id="ARBA00022824"/>
    </source>
</evidence>
<keyword evidence="6" id="KW-0143">Chaperone</keyword>
<dbReference type="PANTHER" id="PTHR17600:SF2">
    <property type="entry name" value="LRP CHAPERONE MESD"/>
    <property type="match status" value="1"/>
</dbReference>
<dbReference type="PANTHER" id="PTHR17600">
    <property type="entry name" value="MESODERM DEVELOPMENT CANDIDATE 2"/>
    <property type="match status" value="1"/>
</dbReference>